<dbReference type="AlphaFoldDB" id="A0A0L8H539"/>
<name>A0A0L8H539_OCTBM</name>
<evidence type="ECO:0000313" key="1">
    <source>
        <dbReference type="EMBL" id="KOF84411.1"/>
    </source>
</evidence>
<reference evidence="1" key="1">
    <citation type="submission" date="2015-07" db="EMBL/GenBank/DDBJ databases">
        <title>MeaNS - Measles Nucleotide Surveillance Program.</title>
        <authorList>
            <person name="Tran T."/>
            <person name="Druce J."/>
        </authorList>
    </citation>
    <scope>NUCLEOTIDE SEQUENCE</scope>
    <source>
        <strain evidence="1">UCB-OBI-ISO-001</strain>
        <tissue evidence="1">Gonad</tissue>
    </source>
</reference>
<accession>A0A0L8H539</accession>
<sequence length="67" mass="7510">SNEELVSNVLLWTPNHGTTAAGRPWKTYIQQLAEGVGCQVEDLKILMEDWVGWREVVRLAQTISLTG</sequence>
<protein>
    <submittedName>
        <fullName evidence="1">Uncharacterized protein</fullName>
    </submittedName>
</protein>
<dbReference type="EMBL" id="KQ419175">
    <property type="protein sequence ID" value="KOF84411.1"/>
    <property type="molecule type" value="Genomic_DNA"/>
</dbReference>
<gene>
    <name evidence="1" type="ORF">OCBIM_22022122mg</name>
</gene>
<proteinExistence type="predicted"/>
<feature type="non-terminal residue" evidence="1">
    <location>
        <position position="1"/>
    </location>
</feature>
<organism evidence="1">
    <name type="scientific">Octopus bimaculoides</name>
    <name type="common">California two-spotted octopus</name>
    <dbReference type="NCBI Taxonomy" id="37653"/>
    <lineage>
        <taxon>Eukaryota</taxon>
        <taxon>Metazoa</taxon>
        <taxon>Spiralia</taxon>
        <taxon>Lophotrochozoa</taxon>
        <taxon>Mollusca</taxon>
        <taxon>Cephalopoda</taxon>
        <taxon>Coleoidea</taxon>
        <taxon>Octopodiformes</taxon>
        <taxon>Octopoda</taxon>
        <taxon>Incirrata</taxon>
        <taxon>Octopodidae</taxon>
        <taxon>Octopus</taxon>
    </lineage>
</organism>